<protein>
    <submittedName>
        <fullName evidence="2">Uncharacterized protein</fullName>
    </submittedName>
</protein>
<name>A0A7I8KFJ8_SPIIN</name>
<dbReference type="Proteomes" id="UP000663760">
    <property type="component" value="Chromosome 5"/>
</dbReference>
<organism evidence="2 3">
    <name type="scientific">Spirodela intermedia</name>
    <name type="common">Intermediate duckweed</name>
    <dbReference type="NCBI Taxonomy" id="51605"/>
    <lineage>
        <taxon>Eukaryota</taxon>
        <taxon>Viridiplantae</taxon>
        <taxon>Streptophyta</taxon>
        <taxon>Embryophyta</taxon>
        <taxon>Tracheophyta</taxon>
        <taxon>Spermatophyta</taxon>
        <taxon>Magnoliopsida</taxon>
        <taxon>Liliopsida</taxon>
        <taxon>Araceae</taxon>
        <taxon>Lemnoideae</taxon>
        <taxon>Spirodela</taxon>
    </lineage>
</organism>
<proteinExistence type="predicted"/>
<evidence type="ECO:0000313" key="2">
    <source>
        <dbReference type="EMBL" id="CAA7396312.1"/>
    </source>
</evidence>
<evidence type="ECO:0000313" key="3">
    <source>
        <dbReference type="Proteomes" id="UP000663760"/>
    </source>
</evidence>
<reference evidence="2" key="1">
    <citation type="submission" date="2020-02" db="EMBL/GenBank/DDBJ databases">
        <authorList>
            <person name="Scholz U."/>
            <person name="Mascher M."/>
            <person name="Fiebig A."/>
        </authorList>
    </citation>
    <scope>NUCLEOTIDE SEQUENCE</scope>
</reference>
<accession>A0A7I8KFJ8</accession>
<keyword evidence="3" id="KW-1185">Reference proteome</keyword>
<feature type="compositionally biased region" description="Low complexity" evidence="1">
    <location>
        <begin position="33"/>
        <end position="44"/>
    </location>
</feature>
<dbReference type="EMBL" id="LR746268">
    <property type="protein sequence ID" value="CAA7396312.1"/>
    <property type="molecule type" value="Genomic_DNA"/>
</dbReference>
<gene>
    <name evidence="2" type="ORF">SI8410_05006975</name>
</gene>
<feature type="region of interest" description="Disordered" evidence="1">
    <location>
        <begin position="1"/>
        <end position="51"/>
    </location>
</feature>
<sequence>MSPEFRARGHRFPPTKTTGTAEGPPRSCRNALSMSAPRGSSSSSYTVGFTPIPQKSRFTATWKEEWSGAVGGE</sequence>
<dbReference type="AlphaFoldDB" id="A0A7I8KFJ8"/>
<evidence type="ECO:0000256" key="1">
    <source>
        <dbReference type="SAM" id="MobiDB-lite"/>
    </source>
</evidence>